<dbReference type="PANTHER" id="PTHR35465:SF1">
    <property type="entry name" value="PHOSPHATIDYLINOSITOL-GLYCAN BIOSYNTHESIS CLASS X PROTEIN"/>
    <property type="match status" value="1"/>
</dbReference>
<protein>
    <recommendedName>
        <fullName evidence="5">Transmembrane protein 231</fullName>
    </recommendedName>
</protein>
<feature type="chain" id="PRO_5044895942" description="Transmembrane protein 231" evidence="2">
    <location>
        <begin position="21"/>
        <end position="231"/>
    </location>
</feature>
<dbReference type="AlphaFoldDB" id="A0ABD3F4S8"/>
<evidence type="ECO:0008006" key="5">
    <source>
        <dbReference type="Google" id="ProtNLM"/>
    </source>
</evidence>
<dbReference type="PANTHER" id="PTHR35465">
    <property type="entry name" value="CAVEOLIN-1 PROTEIN"/>
    <property type="match status" value="1"/>
</dbReference>
<evidence type="ECO:0000313" key="4">
    <source>
        <dbReference type="Proteomes" id="UP001632037"/>
    </source>
</evidence>
<keyword evidence="4" id="KW-1185">Reference proteome</keyword>
<gene>
    <name evidence="3" type="ORF">V7S43_014583</name>
</gene>
<keyword evidence="1" id="KW-0812">Transmembrane</keyword>
<dbReference type="Proteomes" id="UP001632037">
    <property type="component" value="Unassembled WGS sequence"/>
</dbReference>
<dbReference type="EMBL" id="JBIMZQ010000041">
    <property type="protein sequence ID" value="KAL3660430.1"/>
    <property type="molecule type" value="Genomic_DNA"/>
</dbReference>
<organism evidence="3 4">
    <name type="scientific">Phytophthora oleae</name>
    <dbReference type="NCBI Taxonomy" id="2107226"/>
    <lineage>
        <taxon>Eukaryota</taxon>
        <taxon>Sar</taxon>
        <taxon>Stramenopiles</taxon>
        <taxon>Oomycota</taxon>
        <taxon>Peronosporomycetes</taxon>
        <taxon>Peronosporales</taxon>
        <taxon>Peronosporaceae</taxon>
        <taxon>Phytophthora</taxon>
    </lineage>
</organism>
<proteinExistence type="predicted"/>
<keyword evidence="2" id="KW-0732">Signal</keyword>
<keyword evidence="1" id="KW-0472">Membrane</keyword>
<evidence type="ECO:0000256" key="1">
    <source>
        <dbReference type="SAM" id="Phobius"/>
    </source>
</evidence>
<accession>A0ABD3F4S8</accession>
<evidence type="ECO:0000256" key="2">
    <source>
        <dbReference type="SAM" id="SignalP"/>
    </source>
</evidence>
<feature type="signal peptide" evidence="2">
    <location>
        <begin position="1"/>
        <end position="20"/>
    </location>
</feature>
<comment type="caution">
    <text evidence="3">The sequence shown here is derived from an EMBL/GenBank/DDBJ whole genome shotgun (WGS) entry which is preliminary data.</text>
</comment>
<keyword evidence="1" id="KW-1133">Transmembrane helix</keyword>
<feature type="transmembrane region" description="Helical" evidence="1">
    <location>
        <begin position="192"/>
        <end position="210"/>
    </location>
</feature>
<evidence type="ECO:0000313" key="3">
    <source>
        <dbReference type="EMBL" id="KAL3660430.1"/>
    </source>
</evidence>
<name>A0ABD3F4S8_9STRA</name>
<sequence>MQCYLLLAATLASLVSPISALLAIDADRVIELRPDTPISSQRVLYGVPQLFRVSELQPTSVYDIKVSYPATQPSLFALQVERVLLPLPVASTGNYDVNNVNIAGNIMKSKTMPPRRKLLNTAKLRLHPMEMETHESVRYRLEPSGAAIEVEFLLLAQVEGVKRPDSTLDTTECVFDIVVEEVLLEAFPRNTLVLIWWLVVLLTVSFKWLLPYLEKKIALGLEEGRVETKNS</sequence>
<reference evidence="3 4" key="1">
    <citation type="submission" date="2024-09" db="EMBL/GenBank/DDBJ databases">
        <title>Genome sequencing and assembly of Phytophthora oleae, isolate VK10A, causative agent of rot of olive drupes.</title>
        <authorList>
            <person name="Conti Taguali S."/>
            <person name="Riolo M."/>
            <person name="La Spada F."/>
            <person name="Cacciola S.O."/>
            <person name="Dionisio G."/>
        </authorList>
    </citation>
    <scope>NUCLEOTIDE SEQUENCE [LARGE SCALE GENOMIC DNA]</scope>
    <source>
        <strain evidence="3 4">VK10A</strain>
    </source>
</reference>